<dbReference type="SUPFAM" id="SSF52833">
    <property type="entry name" value="Thioredoxin-like"/>
    <property type="match status" value="2"/>
</dbReference>
<name>A0AAT9FSB4_9BACT</name>
<organism evidence="3">
    <name type="scientific">Oceaniferula spumae</name>
    <dbReference type="NCBI Taxonomy" id="2979115"/>
    <lineage>
        <taxon>Bacteria</taxon>
        <taxon>Pseudomonadati</taxon>
        <taxon>Verrucomicrobiota</taxon>
        <taxon>Verrucomicrobiia</taxon>
        <taxon>Verrucomicrobiales</taxon>
        <taxon>Verrucomicrobiaceae</taxon>
        <taxon>Oceaniferula</taxon>
    </lineage>
</organism>
<dbReference type="CDD" id="cd02969">
    <property type="entry name" value="PRX_like1"/>
    <property type="match status" value="1"/>
</dbReference>
<gene>
    <name evidence="3" type="ORF">NT6N_39320</name>
</gene>
<feature type="domain" description="Thioredoxin" evidence="2">
    <location>
        <begin position="31"/>
        <end position="195"/>
    </location>
</feature>
<evidence type="ECO:0000256" key="1">
    <source>
        <dbReference type="SAM" id="SignalP"/>
    </source>
</evidence>
<dbReference type="InterPro" id="IPR000866">
    <property type="entry name" value="AhpC/TSA"/>
</dbReference>
<evidence type="ECO:0000259" key="2">
    <source>
        <dbReference type="PROSITE" id="PS51352"/>
    </source>
</evidence>
<dbReference type="PROSITE" id="PS51352">
    <property type="entry name" value="THIOREDOXIN_2"/>
    <property type="match status" value="2"/>
</dbReference>
<dbReference type="EMBL" id="AP026866">
    <property type="protein sequence ID" value="BDS08892.1"/>
    <property type="molecule type" value="Genomic_DNA"/>
</dbReference>
<reference evidence="3" key="1">
    <citation type="submission" date="2024-07" db="EMBL/GenBank/DDBJ databases">
        <title>Complete genome sequence of Verrucomicrobiaceae bacterium NT6N.</title>
        <authorList>
            <person name="Huang C."/>
            <person name="Takami H."/>
            <person name="Hamasaki K."/>
        </authorList>
    </citation>
    <scope>NUCLEOTIDE SEQUENCE</scope>
    <source>
        <strain evidence="3">NT6N</strain>
    </source>
</reference>
<dbReference type="AlphaFoldDB" id="A0AAT9FSB4"/>
<proteinExistence type="predicted"/>
<dbReference type="Gene3D" id="3.40.30.10">
    <property type="entry name" value="Glutaredoxin"/>
    <property type="match status" value="2"/>
</dbReference>
<dbReference type="PANTHER" id="PTHR43640">
    <property type="entry name" value="OS07G0260300 PROTEIN"/>
    <property type="match status" value="1"/>
</dbReference>
<evidence type="ECO:0000313" key="3">
    <source>
        <dbReference type="EMBL" id="BDS08892.1"/>
    </source>
</evidence>
<feature type="domain" description="Thioredoxin" evidence="2">
    <location>
        <begin position="211"/>
        <end position="386"/>
    </location>
</feature>
<feature type="chain" id="PRO_5043580164" description="Thioredoxin domain-containing protein" evidence="1">
    <location>
        <begin position="24"/>
        <end position="391"/>
    </location>
</feature>
<dbReference type="GO" id="GO:0016491">
    <property type="term" value="F:oxidoreductase activity"/>
    <property type="evidence" value="ECO:0007669"/>
    <property type="project" value="InterPro"/>
</dbReference>
<accession>A0AAT9FSB4</accession>
<dbReference type="GO" id="GO:0016209">
    <property type="term" value="F:antioxidant activity"/>
    <property type="evidence" value="ECO:0007669"/>
    <property type="project" value="InterPro"/>
</dbReference>
<sequence>MRLRLLSAVYPLMAIATSASLIAKPEPVKTLAIGADAPDFSLPGVDGKNYTLKDYSEAKALVLVFTCNHCPDARAARGKVIALHEDYKDKGVAVVAISGNDDKALRLDELGYSVYGDSLEDMKNVAKEEGYKFAYLYDGLTQKATKAYGAVSTPHVFVFDAERKLRYQGRIDDARRSRANKGTPYVREALDAMLAGQPVKTETTRPFGCSTKWSWKRDAVAEDNANWKALPVTLEDLDTETAKSLAANKTEKLRVINFWSTTCGPCIAEFPELIETYRRFQNRPVEVITISSDPVKDRAKVEKFLTSQQAALSRRTIGSVKKEGRKSNNYIYTGDNLDHLAEAIDAKWNGALPHTVIITPGGKVIWRHNGRFDAVELRRAIVGYLDGLTGE</sequence>
<keyword evidence="1" id="KW-0732">Signal</keyword>
<dbReference type="InterPro" id="IPR036249">
    <property type="entry name" value="Thioredoxin-like_sf"/>
</dbReference>
<feature type="signal peptide" evidence="1">
    <location>
        <begin position="1"/>
        <end position="23"/>
    </location>
</feature>
<dbReference type="CDD" id="cd02966">
    <property type="entry name" value="TlpA_like_family"/>
    <property type="match status" value="1"/>
</dbReference>
<dbReference type="InterPro" id="IPR047262">
    <property type="entry name" value="PRX-like1"/>
</dbReference>
<protein>
    <recommendedName>
        <fullName evidence="2">Thioredoxin domain-containing protein</fullName>
    </recommendedName>
</protein>
<dbReference type="InterPro" id="IPR013766">
    <property type="entry name" value="Thioredoxin_domain"/>
</dbReference>
<dbReference type="PANTHER" id="PTHR43640:SF1">
    <property type="entry name" value="THIOREDOXIN-DEPENDENT PEROXIREDOXIN"/>
    <property type="match status" value="1"/>
</dbReference>
<dbReference type="Pfam" id="PF00578">
    <property type="entry name" value="AhpC-TSA"/>
    <property type="match status" value="2"/>
</dbReference>
<dbReference type="KEGG" id="osu:NT6N_39320"/>